<protein>
    <submittedName>
        <fullName evidence="1">Uncharacterized protein</fullName>
    </submittedName>
</protein>
<dbReference type="EMBL" id="KF669658">
    <property type="protein sequence ID" value="AGY48102.1"/>
    <property type="molecule type" value="Genomic_DNA"/>
</dbReference>
<evidence type="ECO:0000313" key="1">
    <source>
        <dbReference type="EMBL" id="AGY48102.1"/>
    </source>
</evidence>
<dbReference type="Proteomes" id="UP000017656">
    <property type="component" value="Segment"/>
</dbReference>
<evidence type="ECO:0000313" key="2">
    <source>
        <dbReference type="Proteomes" id="UP000017656"/>
    </source>
</evidence>
<dbReference type="KEGG" id="vg:18504173"/>
<keyword evidence="2" id="KW-1185">Reference proteome</keyword>
<accession>U5PZN2</accession>
<organism evidence="1 2">
    <name type="scientific">Acinetobacter phage Presley</name>
    <dbReference type="NCBI Taxonomy" id="1406780"/>
    <lineage>
        <taxon>Viruses</taxon>
        <taxon>Duplodnaviria</taxon>
        <taxon>Heunggongvirae</taxon>
        <taxon>Uroviricota</taxon>
        <taxon>Caudoviricetes</taxon>
        <taxon>Schitoviridae</taxon>
        <taxon>Presleyvirus</taxon>
        <taxon>Presleyvirus presley</taxon>
    </lineage>
</organism>
<reference evidence="1 2" key="1">
    <citation type="journal article" date="2013" name="Genome Announc.">
        <title>Complete Genome of Acinetobacter baumannii N4-Like Podophage Presley.</title>
        <authorList>
            <person name="Farmer N.G."/>
            <person name="Wood T.L."/>
            <person name="Chamakura K.R."/>
            <person name="Kuty Everett G.F."/>
        </authorList>
    </citation>
    <scope>NUCLEOTIDE SEQUENCE [LARGE SCALE GENOMIC DNA]</scope>
</reference>
<name>U5PZN2_9CAUD</name>
<dbReference type="RefSeq" id="YP_009007603.1">
    <property type="nucleotide sequence ID" value="NC_023581.1"/>
</dbReference>
<proteinExistence type="predicted"/>
<sequence length="212" mass="24657">MSPLGLVTQYLRQKHSYLSRLPIIGKGAFSIVYADGPDRCIKVSICNAYREFYLSMPEDEHPHIALPNVYDYEHLSEMDIARPDMGLETHLDISLYRLERYNKFTLTNAPKESAYAVREFKGIIEGSYRYGHADVKLYYEKYMELVKQKHEIDSPAYLFYEQLGMISANSGYNFDGYKRSNFATNQEGKAVLLDPLFDCRLHRKLYCSNVPF</sequence>
<gene>
    <name evidence="1" type="ORF">Presley_35</name>
</gene>
<dbReference type="GeneID" id="18504173"/>